<sequence>MFSTQSSLFQIREVLAFGLIGALLMYLQFSVAPILLGFVLGPMVEEGDARPRKAMVFRGFALVGASETSAARDVSGQGYALLSGEGSVCRRTVPLAARLSFGLQPNCV</sequence>
<protein>
    <submittedName>
        <fullName evidence="2">Uncharacterized protein</fullName>
    </submittedName>
</protein>
<evidence type="ECO:0000313" key="3">
    <source>
        <dbReference type="Proteomes" id="UP000672934"/>
    </source>
</evidence>
<keyword evidence="1" id="KW-0812">Transmembrane</keyword>
<evidence type="ECO:0000313" key="2">
    <source>
        <dbReference type="EMBL" id="CAG2134559.1"/>
    </source>
</evidence>
<keyword evidence="3" id="KW-1185">Reference proteome</keyword>
<name>A0A916MWS8_9BURK</name>
<keyword evidence="1" id="KW-1133">Transmembrane helix</keyword>
<dbReference type="EMBL" id="CAJPUY010000004">
    <property type="protein sequence ID" value="CAG2134559.1"/>
    <property type="molecule type" value="Genomic_DNA"/>
</dbReference>
<proteinExistence type="predicted"/>
<keyword evidence="1" id="KW-0472">Membrane</keyword>
<gene>
    <name evidence="2" type="ORF">LMG31506_01405</name>
</gene>
<feature type="transmembrane region" description="Helical" evidence="1">
    <location>
        <begin position="15"/>
        <end position="40"/>
    </location>
</feature>
<accession>A0A916MWS8</accession>
<organism evidence="2 3">
    <name type="scientific">Cupriavidus yeoncheonensis</name>
    <dbReference type="NCBI Taxonomy" id="1462994"/>
    <lineage>
        <taxon>Bacteria</taxon>
        <taxon>Pseudomonadati</taxon>
        <taxon>Pseudomonadota</taxon>
        <taxon>Betaproteobacteria</taxon>
        <taxon>Burkholderiales</taxon>
        <taxon>Burkholderiaceae</taxon>
        <taxon>Cupriavidus</taxon>
    </lineage>
</organism>
<evidence type="ECO:0000256" key="1">
    <source>
        <dbReference type="SAM" id="Phobius"/>
    </source>
</evidence>
<dbReference type="Proteomes" id="UP000672934">
    <property type="component" value="Unassembled WGS sequence"/>
</dbReference>
<comment type="caution">
    <text evidence="2">The sequence shown here is derived from an EMBL/GenBank/DDBJ whole genome shotgun (WGS) entry which is preliminary data.</text>
</comment>
<dbReference type="AlphaFoldDB" id="A0A916MWS8"/>
<reference evidence="2" key="1">
    <citation type="submission" date="2021-03" db="EMBL/GenBank/DDBJ databases">
        <authorList>
            <person name="Peeters C."/>
        </authorList>
    </citation>
    <scope>NUCLEOTIDE SEQUENCE</scope>
    <source>
        <strain evidence="2">LMG 31506</strain>
    </source>
</reference>